<accession>A0ABT5HWX0</accession>
<dbReference type="GO" id="GO:0016779">
    <property type="term" value="F:nucleotidyltransferase activity"/>
    <property type="evidence" value="ECO:0007669"/>
    <property type="project" value="UniProtKB-KW"/>
</dbReference>
<evidence type="ECO:0000256" key="3">
    <source>
        <dbReference type="ARBA" id="ARBA00022723"/>
    </source>
</evidence>
<organism evidence="9 10">
    <name type="scientific">Asticcacaulis aquaticus</name>
    <dbReference type="NCBI Taxonomy" id="2984212"/>
    <lineage>
        <taxon>Bacteria</taxon>
        <taxon>Pseudomonadati</taxon>
        <taxon>Pseudomonadota</taxon>
        <taxon>Alphaproteobacteria</taxon>
        <taxon>Caulobacterales</taxon>
        <taxon>Caulobacteraceae</taxon>
        <taxon>Asticcacaulis</taxon>
    </lineage>
</organism>
<sequence>MITGIVLCGGKSRRMGSDKTEMLFGEKTWLEHACDTLAEAGAAHIVCAGRPDVELGVFDVVENCGPVAGICSALSGQEALQDLVIVVPVDMPTLSAPDLIGLAEQAQSSNRPTFYLGSPLPFACPTQLLSERVIQNALGRLHAGETLSVRAFLSELGSVTIPFDGRTALKNFNTPEDLKSLPHY</sequence>
<proteinExistence type="predicted"/>
<keyword evidence="9" id="KW-0548">Nucleotidyltransferase</keyword>
<comment type="caution">
    <text evidence="9">The sequence shown here is derived from an EMBL/GenBank/DDBJ whole genome shotgun (WGS) entry which is preliminary data.</text>
</comment>
<evidence type="ECO:0000256" key="5">
    <source>
        <dbReference type="ARBA" id="ARBA00022842"/>
    </source>
</evidence>
<evidence type="ECO:0000256" key="1">
    <source>
        <dbReference type="ARBA" id="ARBA00022490"/>
    </source>
</evidence>
<dbReference type="InterPro" id="IPR029044">
    <property type="entry name" value="Nucleotide-diphossugar_trans"/>
</dbReference>
<reference evidence="9 10" key="1">
    <citation type="submission" date="2023-01" db="EMBL/GenBank/DDBJ databases">
        <title>Novel species of the genus Asticcacaulis isolated from rivers.</title>
        <authorList>
            <person name="Lu H."/>
        </authorList>
    </citation>
    <scope>NUCLEOTIDE SEQUENCE [LARGE SCALE GENOMIC DNA]</scope>
    <source>
        <strain evidence="9 10">BYS171W</strain>
    </source>
</reference>
<keyword evidence="1" id="KW-0963">Cytoplasm</keyword>
<dbReference type="PANTHER" id="PTHR19136:SF81">
    <property type="entry name" value="MOLYBDENUM COFACTOR GUANYLYLTRANSFERASE"/>
    <property type="match status" value="1"/>
</dbReference>
<evidence type="ECO:0000313" key="9">
    <source>
        <dbReference type="EMBL" id="MDC7684428.1"/>
    </source>
</evidence>
<evidence type="ECO:0000256" key="7">
    <source>
        <dbReference type="ARBA" id="ARBA00023150"/>
    </source>
</evidence>
<keyword evidence="5" id="KW-0460">Magnesium</keyword>
<gene>
    <name evidence="9" type="ORF">PQU92_14170</name>
</gene>
<dbReference type="PANTHER" id="PTHR19136">
    <property type="entry name" value="MOLYBDENUM COFACTOR GUANYLYLTRANSFERASE"/>
    <property type="match status" value="1"/>
</dbReference>
<evidence type="ECO:0000256" key="2">
    <source>
        <dbReference type="ARBA" id="ARBA00022679"/>
    </source>
</evidence>
<dbReference type="SUPFAM" id="SSF53448">
    <property type="entry name" value="Nucleotide-diphospho-sugar transferases"/>
    <property type="match status" value="1"/>
</dbReference>
<name>A0ABT5HWX0_9CAUL</name>
<dbReference type="Pfam" id="PF12804">
    <property type="entry name" value="NTP_transf_3"/>
    <property type="match status" value="1"/>
</dbReference>
<protein>
    <submittedName>
        <fullName evidence="9">Molybdenum cofactor guanylyltransferase</fullName>
    </submittedName>
</protein>
<dbReference type="Gene3D" id="3.90.550.10">
    <property type="entry name" value="Spore Coat Polysaccharide Biosynthesis Protein SpsA, Chain A"/>
    <property type="match status" value="1"/>
</dbReference>
<evidence type="ECO:0000256" key="6">
    <source>
        <dbReference type="ARBA" id="ARBA00023134"/>
    </source>
</evidence>
<evidence type="ECO:0000259" key="8">
    <source>
        <dbReference type="Pfam" id="PF12804"/>
    </source>
</evidence>
<dbReference type="Proteomes" id="UP001214854">
    <property type="component" value="Unassembled WGS sequence"/>
</dbReference>
<keyword evidence="7" id="KW-0501">Molybdenum cofactor biosynthesis</keyword>
<feature type="domain" description="MobA-like NTP transferase" evidence="8">
    <location>
        <begin position="4"/>
        <end position="143"/>
    </location>
</feature>
<keyword evidence="6" id="KW-0342">GTP-binding</keyword>
<keyword evidence="3" id="KW-0479">Metal-binding</keyword>
<dbReference type="RefSeq" id="WP_272748902.1">
    <property type="nucleotide sequence ID" value="NZ_JAQQKX010000012.1"/>
</dbReference>
<dbReference type="InterPro" id="IPR025877">
    <property type="entry name" value="MobA-like_NTP_Trfase"/>
</dbReference>
<evidence type="ECO:0000313" key="10">
    <source>
        <dbReference type="Proteomes" id="UP001214854"/>
    </source>
</evidence>
<keyword evidence="2" id="KW-0808">Transferase</keyword>
<keyword evidence="4" id="KW-0547">Nucleotide-binding</keyword>
<keyword evidence="10" id="KW-1185">Reference proteome</keyword>
<dbReference type="InterPro" id="IPR013482">
    <property type="entry name" value="Molybde_CF_guanTrfase"/>
</dbReference>
<evidence type="ECO:0000256" key="4">
    <source>
        <dbReference type="ARBA" id="ARBA00022741"/>
    </source>
</evidence>
<dbReference type="EMBL" id="JAQQKX010000012">
    <property type="protein sequence ID" value="MDC7684428.1"/>
    <property type="molecule type" value="Genomic_DNA"/>
</dbReference>
<dbReference type="CDD" id="cd02503">
    <property type="entry name" value="MobA"/>
    <property type="match status" value="1"/>
</dbReference>